<dbReference type="OrthoDB" id="773329at2759"/>
<dbReference type="Gene3D" id="3.80.10.10">
    <property type="entry name" value="Ribonuclease Inhibitor"/>
    <property type="match status" value="1"/>
</dbReference>
<comment type="caution">
    <text evidence="8">The sequence shown here is derived from an EMBL/GenBank/DDBJ whole genome shotgun (WGS) entry which is preliminary data.</text>
</comment>
<dbReference type="EMBL" id="RWGY01000229">
    <property type="protein sequence ID" value="TVU03097.1"/>
    <property type="molecule type" value="Genomic_DNA"/>
</dbReference>
<gene>
    <name evidence="8" type="ORF">EJB05_51381</name>
</gene>
<dbReference type="PANTHER" id="PTHR48063">
    <property type="entry name" value="LRR RECEPTOR-LIKE KINASE"/>
    <property type="match status" value="1"/>
</dbReference>
<dbReference type="Gramene" id="TVU03097">
    <property type="protein sequence ID" value="TVU03097"/>
    <property type="gene ID" value="EJB05_51381"/>
</dbReference>
<dbReference type="GO" id="GO:0016020">
    <property type="term" value="C:membrane"/>
    <property type="evidence" value="ECO:0007669"/>
    <property type="project" value="UniProtKB-SubCell"/>
</dbReference>
<evidence type="ECO:0008006" key="10">
    <source>
        <dbReference type="Google" id="ProtNLM"/>
    </source>
</evidence>
<name>A0A5J9SVZ6_9POAL</name>
<evidence type="ECO:0000256" key="2">
    <source>
        <dbReference type="ARBA" id="ARBA00022692"/>
    </source>
</evidence>
<dbReference type="InterPro" id="IPR001611">
    <property type="entry name" value="Leu-rich_rpt"/>
</dbReference>
<proteinExistence type="predicted"/>
<keyword evidence="5" id="KW-0472">Membrane</keyword>
<evidence type="ECO:0000256" key="3">
    <source>
        <dbReference type="ARBA" id="ARBA00022729"/>
    </source>
</evidence>
<comment type="subcellular location">
    <subcellularLocation>
        <location evidence="1">Membrane</location>
        <topology evidence="1">Single-pass type I membrane protein</topology>
    </subcellularLocation>
</comment>
<dbReference type="InterPro" id="IPR046956">
    <property type="entry name" value="RLP23-like"/>
</dbReference>
<dbReference type="SUPFAM" id="SSF52058">
    <property type="entry name" value="L domain-like"/>
    <property type="match status" value="1"/>
</dbReference>
<keyword evidence="6" id="KW-0325">Glycoprotein</keyword>
<sequence>MTSPFPSFRSESVAFEVFPSAADDHREDLSDELRLPGLLQVDATCAVVPRAKEKLMCHVCSWRLPPPLAPPRRRPATAASSSPSHPRPSPRAEAIQVSSPSRELPPRALKQSKAPPEPRSGEPRRPTPAISRPTHRGPHGPDPVGEIPVNIGQLNQLESLEISHNELSGVIPPSMSALTSLSIISVSYNDLSGNIPTGNQFETFGASSYIGNIGLCGRRITESCPGNASSQHTHGHHLDLEDASLYLAMITGFVLNLWTVFFVLLLKGAGGMPILCLLTRCMTKFT</sequence>
<keyword evidence="2" id="KW-0812">Transmembrane</keyword>
<evidence type="ECO:0000256" key="1">
    <source>
        <dbReference type="ARBA" id="ARBA00004479"/>
    </source>
</evidence>
<evidence type="ECO:0000256" key="4">
    <source>
        <dbReference type="ARBA" id="ARBA00022989"/>
    </source>
</evidence>
<reference evidence="8 9" key="1">
    <citation type="journal article" date="2019" name="Sci. Rep.">
        <title>A high-quality genome of Eragrostis curvula grass provides insights into Poaceae evolution and supports new strategies to enhance forage quality.</title>
        <authorList>
            <person name="Carballo J."/>
            <person name="Santos B.A.C.M."/>
            <person name="Zappacosta D."/>
            <person name="Garbus I."/>
            <person name="Selva J.P."/>
            <person name="Gallo C.A."/>
            <person name="Diaz A."/>
            <person name="Albertini E."/>
            <person name="Caccamo M."/>
            <person name="Echenique V."/>
        </authorList>
    </citation>
    <scope>NUCLEOTIDE SEQUENCE [LARGE SCALE GENOMIC DNA]</scope>
    <source>
        <strain evidence="9">cv. Victoria</strain>
        <tissue evidence="8">Leaf</tissue>
    </source>
</reference>
<evidence type="ECO:0000256" key="6">
    <source>
        <dbReference type="ARBA" id="ARBA00023180"/>
    </source>
</evidence>
<feature type="non-terminal residue" evidence="8">
    <location>
        <position position="1"/>
    </location>
</feature>
<keyword evidence="4" id="KW-1133">Transmembrane helix</keyword>
<dbReference type="Pfam" id="PF00560">
    <property type="entry name" value="LRR_1"/>
    <property type="match status" value="1"/>
</dbReference>
<evidence type="ECO:0000256" key="5">
    <source>
        <dbReference type="ARBA" id="ARBA00023136"/>
    </source>
</evidence>
<dbReference type="AlphaFoldDB" id="A0A5J9SVZ6"/>
<evidence type="ECO:0000256" key="7">
    <source>
        <dbReference type="SAM" id="MobiDB-lite"/>
    </source>
</evidence>
<dbReference type="InterPro" id="IPR032675">
    <property type="entry name" value="LRR_dom_sf"/>
</dbReference>
<feature type="region of interest" description="Disordered" evidence="7">
    <location>
        <begin position="66"/>
        <end position="147"/>
    </location>
</feature>
<protein>
    <recommendedName>
        <fullName evidence="10">Leucine-rich repeat-containing N-terminal plant-type domain-containing protein</fullName>
    </recommendedName>
</protein>
<dbReference type="PANTHER" id="PTHR48063:SF45">
    <property type="entry name" value="LEUCINE-RICH REPEAT-CONTAINING N-TERMINAL PLANT-TYPE DOMAIN-CONTAINING PROTEIN"/>
    <property type="match status" value="1"/>
</dbReference>
<keyword evidence="9" id="KW-1185">Reference proteome</keyword>
<keyword evidence="3" id="KW-0732">Signal</keyword>
<organism evidence="8 9">
    <name type="scientific">Eragrostis curvula</name>
    <name type="common">weeping love grass</name>
    <dbReference type="NCBI Taxonomy" id="38414"/>
    <lineage>
        <taxon>Eukaryota</taxon>
        <taxon>Viridiplantae</taxon>
        <taxon>Streptophyta</taxon>
        <taxon>Embryophyta</taxon>
        <taxon>Tracheophyta</taxon>
        <taxon>Spermatophyta</taxon>
        <taxon>Magnoliopsida</taxon>
        <taxon>Liliopsida</taxon>
        <taxon>Poales</taxon>
        <taxon>Poaceae</taxon>
        <taxon>PACMAD clade</taxon>
        <taxon>Chloridoideae</taxon>
        <taxon>Eragrostideae</taxon>
        <taxon>Eragrostidinae</taxon>
        <taxon>Eragrostis</taxon>
    </lineage>
</organism>
<evidence type="ECO:0000313" key="9">
    <source>
        <dbReference type="Proteomes" id="UP000324897"/>
    </source>
</evidence>
<dbReference type="Proteomes" id="UP000324897">
    <property type="component" value="Unassembled WGS sequence"/>
</dbReference>
<accession>A0A5J9SVZ6</accession>
<evidence type="ECO:0000313" key="8">
    <source>
        <dbReference type="EMBL" id="TVU03097.1"/>
    </source>
</evidence>